<evidence type="ECO:0000313" key="2">
    <source>
        <dbReference type="EMBL" id="QDU31604.1"/>
    </source>
</evidence>
<dbReference type="Proteomes" id="UP000315017">
    <property type="component" value="Chromosome"/>
</dbReference>
<dbReference type="InterPro" id="IPR001509">
    <property type="entry name" value="Epimerase_deHydtase"/>
</dbReference>
<dbReference type="KEGG" id="aagg:ETAA8_67640"/>
<keyword evidence="2" id="KW-0456">Lyase</keyword>
<dbReference type="PANTHER" id="PTHR48079">
    <property type="entry name" value="PROTEIN YEEZ"/>
    <property type="match status" value="1"/>
</dbReference>
<dbReference type="GO" id="GO:0004029">
    <property type="term" value="F:aldehyde dehydrogenase (NAD+) activity"/>
    <property type="evidence" value="ECO:0007669"/>
    <property type="project" value="TreeGrafter"/>
</dbReference>
<gene>
    <name evidence="2" type="primary">rmlB</name>
    <name evidence="2" type="ORF">ETAA8_67640</name>
</gene>
<dbReference type="InterPro" id="IPR036291">
    <property type="entry name" value="NAD(P)-bd_dom_sf"/>
</dbReference>
<keyword evidence="3" id="KW-1185">Reference proteome</keyword>
<dbReference type="OrthoDB" id="9811743at2"/>
<dbReference type="GO" id="GO:0005737">
    <property type="term" value="C:cytoplasm"/>
    <property type="evidence" value="ECO:0007669"/>
    <property type="project" value="TreeGrafter"/>
</dbReference>
<dbReference type="PANTHER" id="PTHR48079:SF6">
    <property type="entry name" value="NAD(P)-BINDING DOMAIN-CONTAINING PROTEIN-RELATED"/>
    <property type="match status" value="1"/>
</dbReference>
<dbReference type="EC" id="4.2.1.46" evidence="2"/>
<evidence type="ECO:0000313" key="3">
    <source>
        <dbReference type="Proteomes" id="UP000315017"/>
    </source>
</evidence>
<name>A0A517YN17_9BACT</name>
<dbReference type="RefSeq" id="WP_145099016.1">
    <property type="nucleotide sequence ID" value="NZ_CP036274.1"/>
</dbReference>
<feature type="domain" description="NAD-dependent epimerase/dehydratase" evidence="1">
    <location>
        <begin position="4"/>
        <end position="185"/>
    </location>
</feature>
<evidence type="ECO:0000259" key="1">
    <source>
        <dbReference type="Pfam" id="PF01370"/>
    </source>
</evidence>
<dbReference type="Gene3D" id="3.40.50.720">
    <property type="entry name" value="NAD(P)-binding Rossmann-like Domain"/>
    <property type="match status" value="1"/>
</dbReference>
<dbReference type="InterPro" id="IPR051783">
    <property type="entry name" value="NAD(P)-dependent_oxidoreduct"/>
</dbReference>
<proteinExistence type="predicted"/>
<accession>A0A517YN17</accession>
<dbReference type="EMBL" id="CP036274">
    <property type="protein sequence ID" value="QDU31604.1"/>
    <property type="molecule type" value="Genomic_DNA"/>
</dbReference>
<organism evidence="2 3">
    <name type="scientific">Anatilimnocola aggregata</name>
    <dbReference type="NCBI Taxonomy" id="2528021"/>
    <lineage>
        <taxon>Bacteria</taxon>
        <taxon>Pseudomonadati</taxon>
        <taxon>Planctomycetota</taxon>
        <taxon>Planctomycetia</taxon>
        <taxon>Pirellulales</taxon>
        <taxon>Pirellulaceae</taxon>
        <taxon>Anatilimnocola</taxon>
    </lineage>
</organism>
<dbReference type="Pfam" id="PF01370">
    <property type="entry name" value="Epimerase"/>
    <property type="match status" value="1"/>
</dbReference>
<dbReference type="GO" id="GO:0008460">
    <property type="term" value="F:dTDP-glucose 4,6-dehydratase activity"/>
    <property type="evidence" value="ECO:0007669"/>
    <property type="project" value="UniProtKB-EC"/>
</dbReference>
<sequence>MKYLITGATGLIGNNTVRQLLAQGEQVRVLTRQKTPLVELDGLNVEICHGDIRDAASVQTAVRNVDCVIHAAAHVQVGWTQQKLHQQVNVEGTRNVAAAACGQKVRLVHISTINTLGLGSLANPANEETGQPGLVPCHYATSKADAEKVVQQFIDRGLDAVIVHPSFSLGPWDWKPSSGRMFLAVNRGTVVAPSGAYNVSDVRDVSAGIAAAAKLAPTGRRYILGGHNLSYLDAWRAFAQASGKVGPRFRLGPIARCVASVGTDLWTRYTGIEGGVNSASLGIGSQETCFSSQRAEKELGYRIRNLKETVTDAWNWFCEHGYVDHHRSHVGRAAASFLP</sequence>
<reference evidence="2 3" key="1">
    <citation type="submission" date="2019-02" db="EMBL/GenBank/DDBJ databases">
        <title>Deep-cultivation of Planctomycetes and their phenomic and genomic characterization uncovers novel biology.</title>
        <authorList>
            <person name="Wiegand S."/>
            <person name="Jogler M."/>
            <person name="Boedeker C."/>
            <person name="Pinto D."/>
            <person name="Vollmers J."/>
            <person name="Rivas-Marin E."/>
            <person name="Kohn T."/>
            <person name="Peeters S.H."/>
            <person name="Heuer A."/>
            <person name="Rast P."/>
            <person name="Oberbeckmann S."/>
            <person name="Bunk B."/>
            <person name="Jeske O."/>
            <person name="Meyerdierks A."/>
            <person name="Storesund J.E."/>
            <person name="Kallscheuer N."/>
            <person name="Luecker S."/>
            <person name="Lage O.M."/>
            <person name="Pohl T."/>
            <person name="Merkel B.J."/>
            <person name="Hornburger P."/>
            <person name="Mueller R.-W."/>
            <person name="Bruemmer F."/>
            <person name="Labrenz M."/>
            <person name="Spormann A.M."/>
            <person name="Op den Camp H."/>
            <person name="Overmann J."/>
            <person name="Amann R."/>
            <person name="Jetten M.S.M."/>
            <person name="Mascher T."/>
            <person name="Medema M.H."/>
            <person name="Devos D.P."/>
            <person name="Kaster A.-K."/>
            <person name="Ovreas L."/>
            <person name="Rohde M."/>
            <person name="Galperin M.Y."/>
            <person name="Jogler C."/>
        </authorList>
    </citation>
    <scope>NUCLEOTIDE SEQUENCE [LARGE SCALE GENOMIC DNA]</scope>
    <source>
        <strain evidence="2 3">ETA_A8</strain>
    </source>
</reference>
<dbReference type="AlphaFoldDB" id="A0A517YN17"/>
<protein>
    <submittedName>
        <fullName evidence="2">dTDP-glucose 4,6-dehydratase</fullName>
        <ecNumber evidence="2">4.2.1.46</ecNumber>
    </submittedName>
</protein>
<dbReference type="SUPFAM" id="SSF51735">
    <property type="entry name" value="NAD(P)-binding Rossmann-fold domains"/>
    <property type="match status" value="1"/>
</dbReference>